<dbReference type="EMBL" id="UOFR01000042">
    <property type="protein sequence ID" value="VAW96985.1"/>
    <property type="molecule type" value="Genomic_DNA"/>
</dbReference>
<reference evidence="1" key="1">
    <citation type="submission" date="2018-06" db="EMBL/GenBank/DDBJ databases">
        <authorList>
            <person name="Zhirakovskaya E."/>
        </authorList>
    </citation>
    <scope>NUCLEOTIDE SEQUENCE</scope>
</reference>
<protein>
    <submittedName>
        <fullName evidence="1">Uncharacterized protein</fullName>
    </submittedName>
</protein>
<accession>A0A3B0ZTV0</accession>
<name>A0A3B0ZTV0_9ZZZZ</name>
<sequence length="134" mass="16430">MLRRFISGQMTNFDFEDKMPSSKDFVISEIYDSMWLFYDDFTKHKMKDEWAFPKDTIKLMARWVIFLHSDEEYKWPKFRYAGIRPLKHNWLSRLLKKPEKEKKFMEFGDYNVWPFFDLESYNNAKQNPKLLSGS</sequence>
<proteinExistence type="predicted"/>
<evidence type="ECO:0000313" key="1">
    <source>
        <dbReference type="EMBL" id="VAW96985.1"/>
    </source>
</evidence>
<organism evidence="1">
    <name type="scientific">hydrothermal vent metagenome</name>
    <dbReference type="NCBI Taxonomy" id="652676"/>
    <lineage>
        <taxon>unclassified sequences</taxon>
        <taxon>metagenomes</taxon>
        <taxon>ecological metagenomes</taxon>
    </lineage>
</organism>
<dbReference type="AlphaFoldDB" id="A0A3B0ZTV0"/>
<gene>
    <name evidence="1" type="ORF">MNBD_GAMMA21-1997</name>
</gene>